<keyword evidence="1" id="KW-0175">Coiled coil</keyword>
<protein>
    <submittedName>
        <fullName evidence="2">Uncharacterized protein</fullName>
    </submittedName>
</protein>
<sequence>MAYDDSKDEVKKMCEALIRDQVGDKSCTNAKVSFEWILSRFNTTIPKMIMYLNHSLTVLSDAEVKVKNASVTVVEDAQEFVCNMSNRMDSINKVFNEYKGHNVDKLATTNISSVVSKLNKSKSLTDVVKSTASALNVILKTDTAADSADVWIEKARSIHNNVSFTSEKANELNKKGEQIIEMVKGAQSELKRHNDTARDALQKGSEHIHELVNNFTAALNLTANHDKTFFKDVNNCLPGVHVASNMTPDKAAEVIERLAHSRLANATEELSVPLQNCEMKVSSLKNIIAQVDSNCSVAQKVAVEIDRAVDWADEQSEEIQQIAVQAVVSELKSRRDALCALHSDLHTLKFKLESLKGRDDKAVRTISELRRVVDNSALDASKAKMTCERIAAAVNKAVVFRPEATEGQTSLDSYVRCITTSESASKDSSKVSVAAHKAEELHVKARDLQKTTDEKQAGKHNELAEAKAILESLLTDAFGARFPLPQDACDPFDFSKHTINFPKAQNVSKKLPNIGIVDLAEVKQNIEALNSLVLQAEGNITEASKRAVDCEEGAKKASRDA</sequence>
<evidence type="ECO:0000313" key="3">
    <source>
        <dbReference type="Proteomes" id="UP000009027"/>
    </source>
</evidence>
<feature type="coiled-coil region" evidence="1">
    <location>
        <begin position="519"/>
        <end position="546"/>
    </location>
</feature>
<dbReference type="VEuPathDB" id="TriTrypDB:TvY486_0003950"/>
<dbReference type="EMBL" id="CAEX01008093">
    <property type="protein sequence ID" value="CCD21674.1"/>
    <property type="molecule type" value="Genomic_DNA"/>
</dbReference>
<evidence type="ECO:0000256" key="1">
    <source>
        <dbReference type="SAM" id="Coils"/>
    </source>
</evidence>
<reference evidence="2 3" key="1">
    <citation type="journal article" date="2012" name="Proc. Natl. Acad. Sci. U.S.A.">
        <title>Antigenic diversity is generated by distinct evolutionary mechanisms in African trypanosome species.</title>
        <authorList>
            <person name="Jackson A.P."/>
            <person name="Berry A."/>
            <person name="Aslett M."/>
            <person name="Allison H.C."/>
            <person name="Burton P."/>
            <person name="Vavrova-Anderson J."/>
            <person name="Brown R."/>
            <person name="Browne H."/>
            <person name="Corton N."/>
            <person name="Hauser H."/>
            <person name="Gamble J."/>
            <person name="Gilderthorp R."/>
            <person name="Marcello L."/>
            <person name="McQuillan J."/>
            <person name="Otto T.D."/>
            <person name="Quail M.A."/>
            <person name="Sanders M.J."/>
            <person name="van Tonder A."/>
            <person name="Ginger M.L."/>
            <person name="Field M.C."/>
            <person name="Barry J.D."/>
            <person name="Hertz-Fowler C."/>
            <person name="Berriman M."/>
        </authorList>
    </citation>
    <scope>NUCLEOTIDE SEQUENCE</scope>
    <source>
        <strain evidence="2 3">Y486</strain>
    </source>
</reference>
<gene>
    <name evidence="2" type="ORF">TvY486_0003950</name>
</gene>
<keyword evidence="3" id="KW-1185">Reference proteome</keyword>
<evidence type="ECO:0000313" key="2">
    <source>
        <dbReference type="EMBL" id="CCD21674.1"/>
    </source>
</evidence>
<name>F9WVR5_TRYVY</name>
<accession>F9WVR5</accession>
<dbReference type="Proteomes" id="UP000009027">
    <property type="component" value="Unassembled WGS sequence"/>
</dbReference>
<proteinExistence type="predicted"/>
<organism evidence="2 3">
    <name type="scientific">Trypanosoma vivax (strain Y486)</name>
    <dbReference type="NCBI Taxonomy" id="1055687"/>
    <lineage>
        <taxon>Eukaryota</taxon>
        <taxon>Discoba</taxon>
        <taxon>Euglenozoa</taxon>
        <taxon>Kinetoplastea</taxon>
        <taxon>Metakinetoplastina</taxon>
        <taxon>Trypanosomatida</taxon>
        <taxon>Trypanosomatidae</taxon>
        <taxon>Trypanosoma</taxon>
        <taxon>Duttonella</taxon>
    </lineage>
</organism>
<dbReference type="AlphaFoldDB" id="F9WVR5"/>